<dbReference type="GO" id="GO:0000160">
    <property type="term" value="P:phosphorelay signal transduction system"/>
    <property type="evidence" value="ECO:0007669"/>
    <property type="project" value="InterPro"/>
</dbReference>
<reference evidence="4 5" key="1">
    <citation type="submission" date="2020-08" db="EMBL/GenBank/DDBJ databases">
        <title>Genomic Encyclopedia of Type Strains, Phase IV (KMG-IV): sequencing the most valuable type-strain genomes for metagenomic binning, comparative biology and taxonomic classification.</title>
        <authorList>
            <person name="Goeker M."/>
        </authorList>
    </citation>
    <scope>NUCLEOTIDE SEQUENCE [LARGE SCALE GENOMIC DNA]</scope>
    <source>
        <strain evidence="4 5">DSM 22198</strain>
    </source>
</reference>
<dbReference type="InterPro" id="IPR011006">
    <property type="entry name" value="CheY-like_superfamily"/>
</dbReference>
<sequence>MAETAPGRVYVVDDDQSVRDSLKFLLRLYGFEVDLYASCQDFVAAFDGTGGCLVLDQHMPEMTGIDFVERHGAALGGLPVLMMSANVEAETRDRATRAGVAAFLEKPVDTSRLVDELRRLTAPADHP</sequence>
<dbReference type="SMART" id="SM00448">
    <property type="entry name" value="REC"/>
    <property type="match status" value="1"/>
</dbReference>
<evidence type="ECO:0000256" key="1">
    <source>
        <dbReference type="ARBA" id="ARBA00022553"/>
    </source>
</evidence>
<dbReference type="Proteomes" id="UP000539175">
    <property type="component" value="Unassembled WGS sequence"/>
</dbReference>
<dbReference type="InterPro" id="IPR001789">
    <property type="entry name" value="Sig_transdc_resp-reg_receiver"/>
</dbReference>
<evidence type="ECO:0000256" key="2">
    <source>
        <dbReference type="PROSITE-ProRule" id="PRU00169"/>
    </source>
</evidence>
<feature type="modified residue" description="4-aspartylphosphate" evidence="2">
    <location>
        <position position="56"/>
    </location>
</feature>
<protein>
    <submittedName>
        <fullName evidence="4">FixJ family two-component response regulator</fullName>
    </submittedName>
</protein>
<dbReference type="EMBL" id="JACIIZ010000008">
    <property type="protein sequence ID" value="MBB6252446.1"/>
    <property type="molecule type" value="Genomic_DNA"/>
</dbReference>
<evidence type="ECO:0000259" key="3">
    <source>
        <dbReference type="PROSITE" id="PS50110"/>
    </source>
</evidence>
<organism evidence="4 5">
    <name type="scientific">Nitrospirillum iridis</name>
    <dbReference type="NCBI Taxonomy" id="765888"/>
    <lineage>
        <taxon>Bacteria</taxon>
        <taxon>Pseudomonadati</taxon>
        <taxon>Pseudomonadota</taxon>
        <taxon>Alphaproteobacteria</taxon>
        <taxon>Rhodospirillales</taxon>
        <taxon>Azospirillaceae</taxon>
        <taxon>Nitrospirillum</taxon>
    </lineage>
</organism>
<keyword evidence="1 2" id="KW-0597">Phosphoprotein</keyword>
<dbReference type="PANTHER" id="PTHR44591">
    <property type="entry name" value="STRESS RESPONSE REGULATOR PROTEIN 1"/>
    <property type="match status" value="1"/>
</dbReference>
<accession>A0A7X0AZZ2</accession>
<dbReference type="RefSeq" id="WP_184801887.1">
    <property type="nucleotide sequence ID" value="NZ_JACIIZ010000008.1"/>
</dbReference>
<proteinExistence type="predicted"/>
<dbReference type="PROSITE" id="PS50110">
    <property type="entry name" value="RESPONSE_REGULATORY"/>
    <property type="match status" value="1"/>
</dbReference>
<comment type="caution">
    <text evidence="4">The sequence shown here is derived from an EMBL/GenBank/DDBJ whole genome shotgun (WGS) entry which is preliminary data.</text>
</comment>
<dbReference type="Pfam" id="PF00072">
    <property type="entry name" value="Response_reg"/>
    <property type="match status" value="1"/>
</dbReference>
<dbReference type="InterPro" id="IPR050595">
    <property type="entry name" value="Bact_response_regulator"/>
</dbReference>
<gene>
    <name evidence="4" type="ORF">FHS74_003006</name>
</gene>
<dbReference type="AlphaFoldDB" id="A0A7X0AZZ2"/>
<feature type="domain" description="Response regulatory" evidence="3">
    <location>
        <begin position="8"/>
        <end position="121"/>
    </location>
</feature>
<keyword evidence="5" id="KW-1185">Reference proteome</keyword>
<evidence type="ECO:0000313" key="5">
    <source>
        <dbReference type="Proteomes" id="UP000539175"/>
    </source>
</evidence>
<dbReference type="Gene3D" id="3.40.50.2300">
    <property type="match status" value="1"/>
</dbReference>
<dbReference type="PANTHER" id="PTHR44591:SF25">
    <property type="entry name" value="CHEMOTAXIS TWO-COMPONENT RESPONSE REGULATOR"/>
    <property type="match status" value="1"/>
</dbReference>
<name>A0A7X0AZZ2_9PROT</name>
<dbReference type="SUPFAM" id="SSF52172">
    <property type="entry name" value="CheY-like"/>
    <property type="match status" value="1"/>
</dbReference>
<evidence type="ECO:0000313" key="4">
    <source>
        <dbReference type="EMBL" id="MBB6252446.1"/>
    </source>
</evidence>